<keyword evidence="2" id="KW-1185">Reference proteome</keyword>
<organism evidence="1 2">
    <name type="scientific">Gigaspora margarita</name>
    <dbReference type="NCBI Taxonomy" id="4874"/>
    <lineage>
        <taxon>Eukaryota</taxon>
        <taxon>Fungi</taxon>
        <taxon>Fungi incertae sedis</taxon>
        <taxon>Mucoromycota</taxon>
        <taxon>Glomeromycotina</taxon>
        <taxon>Glomeromycetes</taxon>
        <taxon>Diversisporales</taxon>
        <taxon>Gigasporaceae</taxon>
        <taxon>Gigaspora</taxon>
    </lineage>
</organism>
<dbReference type="OrthoDB" id="2384430at2759"/>
<protein>
    <submittedName>
        <fullName evidence="1">Uncharacterized protein</fullName>
    </submittedName>
</protein>
<gene>
    <name evidence="1" type="ORF">F8M41_000202</name>
</gene>
<evidence type="ECO:0000313" key="2">
    <source>
        <dbReference type="Proteomes" id="UP000439903"/>
    </source>
</evidence>
<dbReference type="EMBL" id="WTPW01001005">
    <property type="protein sequence ID" value="KAF0463228.1"/>
    <property type="molecule type" value="Genomic_DNA"/>
</dbReference>
<sequence length="171" mass="19461">MPNRKSISENKLDDLLVEYLKTLDNLITKLQKGQKAKDKNKIYKVSVYYQKSTQYKTYTSRSTSGLEKDEDKISMYCQKSTEIGAATKTYTIEPCDRKESEGKEISNQSVNIKIDEQEASDHFQRPTNMGNNSGCYYMDPIAVARNNEATKDATKSAEVEETIYLSSHIKA</sequence>
<comment type="caution">
    <text evidence="1">The sequence shown here is derived from an EMBL/GenBank/DDBJ whole genome shotgun (WGS) entry which is preliminary data.</text>
</comment>
<dbReference type="AlphaFoldDB" id="A0A8H4AA26"/>
<accession>A0A8H4AA26</accession>
<name>A0A8H4AA26_GIGMA</name>
<evidence type="ECO:0000313" key="1">
    <source>
        <dbReference type="EMBL" id="KAF0463228.1"/>
    </source>
</evidence>
<proteinExistence type="predicted"/>
<reference evidence="1 2" key="1">
    <citation type="journal article" date="2019" name="Environ. Microbiol.">
        <title>At the nexus of three kingdoms: the genome of the mycorrhizal fungus Gigaspora margarita provides insights into plant, endobacterial and fungal interactions.</title>
        <authorList>
            <person name="Venice F."/>
            <person name="Ghignone S."/>
            <person name="Salvioli di Fossalunga A."/>
            <person name="Amselem J."/>
            <person name="Novero M."/>
            <person name="Xianan X."/>
            <person name="Sedzielewska Toro K."/>
            <person name="Morin E."/>
            <person name="Lipzen A."/>
            <person name="Grigoriev I.V."/>
            <person name="Henrissat B."/>
            <person name="Martin F.M."/>
            <person name="Bonfante P."/>
        </authorList>
    </citation>
    <scope>NUCLEOTIDE SEQUENCE [LARGE SCALE GENOMIC DNA]</scope>
    <source>
        <strain evidence="1 2">BEG34</strain>
    </source>
</reference>
<dbReference type="Proteomes" id="UP000439903">
    <property type="component" value="Unassembled WGS sequence"/>
</dbReference>